<dbReference type="InterPro" id="IPR028051">
    <property type="entry name" value="CheX-like_dom"/>
</dbReference>
<dbReference type="Gene3D" id="3.40.1550.10">
    <property type="entry name" value="CheC-like"/>
    <property type="match status" value="1"/>
</dbReference>
<dbReference type="GO" id="GO:0006935">
    <property type="term" value="P:chemotaxis"/>
    <property type="evidence" value="ECO:0007669"/>
    <property type="project" value="UniProtKB-KW"/>
</dbReference>
<keyword evidence="1" id="KW-0145">Chemotaxis</keyword>
<dbReference type="PANTHER" id="PTHR39452:SF1">
    <property type="entry name" value="CHEY-P PHOSPHATASE CHEX"/>
    <property type="match status" value="1"/>
</dbReference>
<dbReference type="SUPFAM" id="SSF103039">
    <property type="entry name" value="CheC-like"/>
    <property type="match status" value="1"/>
</dbReference>
<reference evidence="4" key="1">
    <citation type="submission" date="2020-02" db="EMBL/GenBank/DDBJ databases">
        <title>Genomic and physiological characterization of two novel Nitrospinaceae genera.</title>
        <authorList>
            <person name="Mueller A.J."/>
            <person name="Jung M.-Y."/>
            <person name="Strachan C.R."/>
            <person name="Herbold C.W."/>
            <person name="Kirkegaard R.H."/>
            <person name="Daims H."/>
        </authorList>
    </citation>
    <scope>NUCLEOTIDE SEQUENCE [LARGE SCALE GENOMIC DNA]</scope>
</reference>
<dbReference type="CDD" id="cd17906">
    <property type="entry name" value="CheX"/>
    <property type="match status" value="1"/>
</dbReference>
<dbReference type="AlphaFoldDB" id="A0A7T0C417"/>
<sequence length="153" mass="16919">MDINYNEEIIQYTRDIWSQILGLDVQPTEEDFKLESANNTLSGCVQIMGAWKGSVILICPVPLARKAAAIMFSIPEEQASQEDIKDALGEITNMTGGNIKSLVHSGDEQCVLSLPAVAFSDNEMHVPGTKQVSRVNFKQENQTFVVCLMKKVD</sequence>
<protein>
    <submittedName>
        <fullName evidence="3">Chemotaxis protein CheX</fullName>
    </submittedName>
</protein>
<dbReference type="Pfam" id="PF13690">
    <property type="entry name" value="CheX"/>
    <property type="match status" value="1"/>
</dbReference>
<dbReference type="KEGG" id="nva:G3M78_11780"/>
<dbReference type="Proteomes" id="UP000594464">
    <property type="component" value="Chromosome"/>
</dbReference>
<dbReference type="EMBL" id="CP048620">
    <property type="protein sequence ID" value="QPJ66037.1"/>
    <property type="molecule type" value="Genomic_DNA"/>
</dbReference>
<dbReference type="InterPro" id="IPR028976">
    <property type="entry name" value="CheC-like_sf"/>
</dbReference>
<evidence type="ECO:0000259" key="2">
    <source>
        <dbReference type="Pfam" id="PF13690"/>
    </source>
</evidence>
<dbReference type="InterPro" id="IPR038756">
    <property type="entry name" value="CheX-like"/>
</dbReference>
<accession>A0A7T0C417</accession>
<dbReference type="PANTHER" id="PTHR39452">
    <property type="entry name" value="CHEY-P PHOSPHATASE CHEX"/>
    <property type="match status" value="1"/>
</dbReference>
<evidence type="ECO:0000313" key="4">
    <source>
        <dbReference type="Proteomes" id="UP000594464"/>
    </source>
</evidence>
<proteinExistence type="predicted"/>
<evidence type="ECO:0000313" key="3">
    <source>
        <dbReference type="EMBL" id="QPJ66037.1"/>
    </source>
</evidence>
<feature type="domain" description="Chemotaxis phosphatase CheX-like" evidence="2">
    <location>
        <begin position="42"/>
        <end position="136"/>
    </location>
</feature>
<name>A0A7T0C417_9BACT</name>
<organism evidence="3 4">
    <name type="scientific">Candidatus Nitrohelix vancouverensis</name>
    <dbReference type="NCBI Taxonomy" id="2705534"/>
    <lineage>
        <taxon>Bacteria</taxon>
        <taxon>Pseudomonadati</taxon>
        <taxon>Nitrospinota/Tectimicrobiota group</taxon>
        <taxon>Nitrospinota</taxon>
        <taxon>Nitrospinia</taxon>
        <taxon>Nitrospinales</taxon>
        <taxon>Nitrospinaceae</taxon>
        <taxon>Candidatus Nitrohelix</taxon>
    </lineage>
</organism>
<evidence type="ECO:0000256" key="1">
    <source>
        <dbReference type="ARBA" id="ARBA00022500"/>
    </source>
</evidence>
<gene>
    <name evidence="3" type="ORF">G3M78_11780</name>
</gene>